<dbReference type="EMBL" id="CP045309">
    <property type="protein sequence ID" value="QGL50641.1"/>
    <property type="molecule type" value="Genomic_DNA"/>
</dbReference>
<gene>
    <name evidence="2" type="ORF">G3561_02690</name>
    <name evidence="3" type="ORF">GCE86_28615</name>
</gene>
<feature type="transmembrane region" description="Helical" evidence="1">
    <location>
        <begin position="63"/>
        <end position="85"/>
    </location>
</feature>
<dbReference type="Proteomes" id="UP000402241">
    <property type="component" value="Chromosome"/>
</dbReference>
<evidence type="ECO:0000313" key="5">
    <source>
        <dbReference type="Proteomes" id="UP000477779"/>
    </source>
</evidence>
<keyword evidence="1" id="KW-0812">Transmembrane</keyword>
<feature type="transmembrane region" description="Helical" evidence="1">
    <location>
        <begin position="97"/>
        <end position="116"/>
    </location>
</feature>
<dbReference type="PANTHER" id="PTHR37314">
    <property type="entry name" value="SLR0142 PROTEIN"/>
    <property type="match status" value="1"/>
</dbReference>
<reference evidence="3 4" key="1">
    <citation type="submission" date="2019-10" db="EMBL/GenBank/DDBJ databases">
        <title>Genome Sequence of Micromonospora terminaliae DSM 101760.</title>
        <authorList>
            <person name="Guo L."/>
        </authorList>
    </citation>
    <scope>NUCLEOTIDE SEQUENCE [LARGE SCALE GENOMIC DNA]</scope>
    <source>
        <strain evidence="3 4">DSM 101760</strain>
    </source>
</reference>
<keyword evidence="1" id="KW-0472">Membrane</keyword>
<evidence type="ECO:0000313" key="4">
    <source>
        <dbReference type="Proteomes" id="UP000402241"/>
    </source>
</evidence>
<keyword evidence="4" id="KW-1185">Reference proteome</keyword>
<proteinExistence type="predicted"/>
<evidence type="ECO:0000313" key="2">
    <source>
        <dbReference type="EMBL" id="NES26466.1"/>
    </source>
</evidence>
<feature type="transmembrane region" description="Helical" evidence="1">
    <location>
        <begin position="205"/>
        <end position="222"/>
    </location>
</feature>
<organism evidence="2 5">
    <name type="scientific">Micromonospora terminaliae</name>
    <dbReference type="NCBI Taxonomy" id="1914461"/>
    <lineage>
        <taxon>Bacteria</taxon>
        <taxon>Bacillati</taxon>
        <taxon>Actinomycetota</taxon>
        <taxon>Actinomycetes</taxon>
        <taxon>Micromonosporales</taxon>
        <taxon>Micromonosporaceae</taxon>
        <taxon>Micromonospora</taxon>
    </lineage>
</organism>
<feature type="transmembrane region" description="Helical" evidence="1">
    <location>
        <begin position="122"/>
        <end position="143"/>
    </location>
</feature>
<dbReference type="Pfam" id="PF06912">
    <property type="entry name" value="DUF1275"/>
    <property type="match status" value="1"/>
</dbReference>
<accession>A0AAJ2ZBE6</accession>
<dbReference type="RefSeq" id="WP_154229776.1">
    <property type="nucleotide sequence ID" value="NZ_CP045309.1"/>
</dbReference>
<evidence type="ECO:0000256" key="1">
    <source>
        <dbReference type="SAM" id="Phobius"/>
    </source>
</evidence>
<feature type="transmembrane region" description="Helical" evidence="1">
    <location>
        <begin position="182"/>
        <end position="199"/>
    </location>
</feature>
<feature type="transmembrane region" description="Helical" evidence="1">
    <location>
        <begin position="18"/>
        <end position="43"/>
    </location>
</feature>
<dbReference type="InterPro" id="IPR010699">
    <property type="entry name" value="DUF1275"/>
</dbReference>
<evidence type="ECO:0000313" key="3">
    <source>
        <dbReference type="EMBL" id="QGL50641.1"/>
    </source>
</evidence>
<sequence>MSEDGPTPAVPPPAVPRLLVLLAVASGVLDVVCVTRLGGFFASVITGNLVQAGRALAAGDLRALAGGAVALGGYAVGVGVGSQALRRSGPGWRRRTTAVVTAEAALLVAVAGGWLATGARPGYGAGLVLLGLAAAASGTQTALTLSAGVPGASTTYFTGSLTDAVRRVLAGPHRFAATRGGLGRLAGLLAGAALGGVLLEVAPAWAPVPAAALVGLVALVALRRM</sequence>
<dbReference type="EMBL" id="JAAHBZ010000001">
    <property type="protein sequence ID" value="NES26466.1"/>
    <property type="molecule type" value="Genomic_DNA"/>
</dbReference>
<protein>
    <submittedName>
        <fullName evidence="2">DUF1275 domain-containing protein</fullName>
    </submittedName>
</protein>
<reference evidence="2 5" key="2">
    <citation type="submission" date="2020-02" db="EMBL/GenBank/DDBJ databases">
        <title>WGS of Micromonospora spp. isolated from hot spring.</title>
        <authorList>
            <person name="Thawai C."/>
        </authorList>
    </citation>
    <scope>NUCLEOTIDE SEQUENCE [LARGE SCALE GENOMIC DNA]</scope>
    <source>
        <strain evidence="2 5">TMS7</strain>
    </source>
</reference>
<name>A0AAJ2ZBE6_9ACTN</name>
<dbReference type="Proteomes" id="UP000477779">
    <property type="component" value="Unassembled WGS sequence"/>
</dbReference>
<dbReference type="PANTHER" id="PTHR37314:SF4">
    <property type="entry name" value="UPF0700 TRANSMEMBRANE PROTEIN YOAK"/>
    <property type="match status" value="1"/>
</dbReference>
<keyword evidence="1" id="KW-1133">Transmembrane helix</keyword>
<dbReference type="AlphaFoldDB" id="A0AAJ2ZBE6"/>